<keyword evidence="4" id="KW-1003">Cell membrane</keyword>
<evidence type="ECO:0000256" key="12">
    <source>
        <dbReference type="SAM" id="Phobius"/>
    </source>
</evidence>
<evidence type="ECO:0000313" key="13">
    <source>
        <dbReference type="EMBL" id="RXS74749.1"/>
    </source>
</evidence>
<dbReference type="Proteomes" id="UP000290106">
    <property type="component" value="Unassembled WGS sequence"/>
</dbReference>
<evidence type="ECO:0000256" key="2">
    <source>
        <dbReference type="ARBA" id="ARBA00009765"/>
    </source>
</evidence>
<evidence type="ECO:0000313" key="14">
    <source>
        <dbReference type="Proteomes" id="UP000290106"/>
    </source>
</evidence>
<keyword evidence="7 12" id="KW-1133">Transmembrane helix</keyword>
<dbReference type="FunFam" id="1.20.58.340:FF:000004">
    <property type="entry name" value="Magnesium transport protein CorA"/>
    <property type="match status" value="1"/>
</dbReference>
<evidence type="ECO:0000256" key="1">
    <source>
        <dbReference type="ARBA" id="ARBA00004651"/>
    </source>
</evidence>
<dbReference type="PANTHER" id="PTHR46494:SF1">
    <property type="entry name" value="CORA FAMILY METAL ION TRANSPORTER (EUROFUNG)"/>
    <property type="match status" value="1"/>
</dbReference>
<dbReference type="GO" id="GO:0050897">
    <property type="term" value="F:cobalt ion binding"/>
    <property type="evidence" value="ECO:0007669"/>
    <property type="project" value="TreeGrafter"/>
</dbReference>
<keyword evidence="5 12" id="KW-0812">Transmembrane</keyword>
<keyword evidence="3" id="KW-0813">Transport</keyword>
<keyword evidence="14" id="KW-1185">Reference proteome</keyword>
<keyword evidence="8" id="KW-0406">Ion transport</keyword>
<name>A0A4Q1RGN3_9FIRM</name>
<evidence type="ECO:0000256" key="6">
    <source>
        <dbReference type="ARBA" id="ARBA00022842"/>
    </source>
</evidence>
<dbReference type="GO" id="GO:0015095">
    <property type="term" value="F:magnesium ion transmembrane transporter activity"/>
    <property type="evidence" value="ECO:0007669"/>
    <property type="project" value="TreeGrafter"/>
</dbReference>
<dbReference type="SUPFAM" id="SSF143865">
    <property type="entry name" value="CorA soluble domain-like"/>
    <property type="match status" value="1"/>
</dbReference>
<evidence type="ECO:0000256" key="5">
    <source>
        <dbReference type="ARBA" id="ARBA00022692"/>
    </source>
</evidence>
<keyword evidence="6" id="KW-0460">Magnesium</keyword>
<comment type="similarity">
    <text evidence="2">Belongs to the CorA metal ion transporter (MIT) (TC 1.A.35) family.</text>
</comment>
<keyword evidence="9 12" id="KW-0472">Membrane</keyword>
<feature type="transmembrane region" description="Helical" evidence="12">
    <location>
        <begin position="281"/>
        <end position="301"/>
    </location>
</feature>
<feature type="transmembrane region" description="Helical" evidence="12">
    <location>
        <begin position="249"/>
        <end position="269"/>
    </location>
</feature>
<dbReference type="AlphaFoldDB" id="A0A4Q1RGN3"/>
<dbReference type="RefSeq" id="WP_129257344.1">
    <property type="nucleotide sequence ID" value="NZ_JBGKFY010000002.1"/>
</dbReference>
<evidence type="ECO:0000256" key="7">
    <source>
        <dbReference type="ARBA" id="ARBA00022989"/>
    </source>
</evidence>
<protein>
    <submittedName>
        <fullName evidence="13">Magnesium transporter CorA</fullName>
    </submittedName>
</protein>
<comment type="caution">
    <text evidence="13">The sequence shown here is derived from an EMBL/GenBank/DDBJ whole genome shotgun (WGS) entry which is preliminary data.</text>
</comment>
<evidence type="ECO:0000256" key="10">
    <source>
        <dbReference type="ARBA" id="ARBA00034269"/>
    </source>
</evidence>
<dbReference type="EMBL" id="SDKC01000001">
    <property type="protein sequence ID" value="RXS74749.1"/>
    <property type="molecule type" value="Genomic_DNA"/>
</dbReference>
<proteinExistence type="inferred from homology"/>
<dbReference type="Pfam" id="PF01544">
    <property type="entry name" value="CorA"/>
    <property type="match status" value="1"/>
</dbReference>
<comment type="subcellular location">
    <subcellularLocation>
        <location evidence="1">Cell membrane</location>
        <topology evidence="1">Multi-pass membrane protein</topology>
    </subcellularLocation>
</comment>
<dbReference type="InterPro" id="IPR002523">
    <property type="entry name" value="MgTranspt_CorA/ZnTranspt_ZntB"/>
</dbReference>
<dbReference type="SUPFAM" id="SSF144083">
    <property type="entry name" value="Magnesium transport protein CorA, transmembrane region"/>
    <property type="match status" value="1"/>
</dbReference>
<dbReference type="GO" id="GO:0000287">
    <property type="term" value="F:magnesium ion binding"/>
    <property type="evidence" value="ECO:0007669"/>
    <property type="project" value="TreeGrafter"/>
</dbReference>
<dbReference type="OrthoDB" id="9803416at2"/>
<reference evidence="13 14" key="1">
    <citation type="submission" date="2019-01" db="EMBL/GenBank/DDBJ databases">
        <title>Blautia sp. nov. KGMB01111 isolated human feces.</title>
        <authorList>
            <person name="Park J.-E."/>
            <person name="Kim J.-S."/>
            <person name="Park S.-H."/>
        </authorList>
    </citation>
    <scope>NUCLEOTIDE SEQUENCE [LARGE SCALE GENOMIC DNA]</scope>
    <source>
        <strain evidence="13 14">KGMB01111</strain>
    </source>
</reference>
<organism evidence="13 14">
    <name type="scientific">Blautia faecicola</name>
    <dbReference type="NCBI Taxonomy" id="2509240"/>
    <lineage>
        <taxon>Bacteria</taxon>
        <taxon>Bacillati</taxon>
        <taxon>Bacillota</taxon>
        <taxon>Clostridia</taxon>
        <taxon>Lachnospirales</taxon>
        <taxon>Lachnospiraceae</taxon>
        <taxon>Blautia</taxon>
    </lineage>
</organism>
<accession>A0A4Q1RGN3</accession>
<evidence type="ECO:0000256" key="3">
    <source>
        <dbReference type="ARBA" id="ARBA00022448"/>
    </source>
</evidence>
<comment type="catalytic activity">
    <reaction evidence="10">
        <text>Mg(2+)(in) = Mg(2+)(out)</text>
        <dbReference type="Rhea" id="RHEA:29827"/>
        <dbReference type="ChEBI" id="CHEBI:18420"/>
    </reaction>
</comment>
<sequence length="308" mass="36111">MDYLLNSSMEVLDEDYQPKDTDIVVSLVTTEECEERYRSLPYYHVLARNMQNHNIRYCKAEMFKDCILGTLLIPDKKSISETILSISFYMNKNLLVLVDDSKHIQDILTLLEEGELLNCKTIAEFLCQLIGTLTLEDAVFLQELEQRMSDLEEGILKHTVSDSSTQLMHIRKRLLILHSYYQQLSDFCEDLEENSNHFFQAEECQIFSLYASRIERLYDHSQMLREYALQIREMEQSQTDARQNRTMRILTVVTTIFFPLSLITGWYGMNFSHMPELSAPHAYGILIGICAVIVLIEIWIFHKNDWFS</sequence>
<evidence type="ECO:0000256" key="4">
    <source>
        <dbReference type="ARBA" id="ARBA00022475"/>
    </source>
</evidence>
<gene>
    <name evidence="13" type="ORF">ETP43_05670</name>
</gene>
<dbReference type="GO" id="GO:0015087">
    <property type="term" value="F:cobalt ion transmembrane transporter activity"/>
    <property type="evidence" value="ECO:0007669"/>
    <property type="project" value="TreeGrafter"/>
</dbReference>
<dbReference type="Gene3D" id="1.20.58.340">
    <property type="entry name" value="Magnesium transport protein CorA, transmembrane region"/>
    <property type="match status" value="2"/>
</dbReference>
<dbReference type="PANTHER" id="PTHR46494">
    <property type="entry name" value="CORA FAMILY METAL ION TRANSPORTER (EUROFUNG)"/>
    <property type="match status" value="1"/>
</dbReference>
<dbReference type="CDD" id="cd12826">
    <property type="entry name" value="EcCorA_ZntB-like_u1"/>
    <property type="match status" value="1"/>
</dbReference>
<dbReference type="InterPro" id="IPR045861">
    <property type="entry name" value="CorA_cytoplasmic_dom"/>
</dbReference>
<dbReference type="InterPro" id="IPR045863">
    <property type="entry name" value="CorA_TM1_TM2"/>
</dbReference>
<evidence type="ECO:0000256" key="8">
    <source>
        <dbReference type="ARBA" id="ARBA00023065"/>
    </source>
</evidence>
<evidence type="ECO:0000256" key="11">
    <source>
        <dbReference type="ARBA" id="ARBA00045497"/>
    </source>
</evidence>
<dbReference type="GO" id="GO:0005886">
    <property type="term" value="C:plasma membrane"/>
    <property type="evidence" value="ECO:0007669"/>
    <property type="project" value="UniProtKB-SubCell"/>
</dbReference>
<comment type="function">
    <text evidence="11">Mediates influx of magnesium ions. Alternates between open and closed states. Activated by low cytoplasmic Mg(2+) levels. Inactive when cytoplasmic Mg(2+) levels are high.</text>
</comment>
<evidence type="ECO:0000256" key="9">
    <source>
        <dbReference type="ARBA" id="ARBA00023136"/>
    </source>
</evidence>